<protein>
    <recommendedName>
        <fullName evidence="3">exodeoxyribonuclease III</fullName>
        <ecNumber evidence="3">3.1.11.2</ecNumber>
    </recommendedName>
</protein>
<dbReference type="Proteomes" id="UP001460270">
    <property type="component" value="Unassembled WGS sequence"/>
</dbReference>
<evidence type="ECO:0000256" key="3">
    <source>
        <dbReference type="ARBA" id="ARBA00012115"/>
    </source>
</evidence>
<evidence type="ECO:0000256" key="1">
    <source>
        <dbReference type="ARBA" id="ARBA00000493"/>
    </source>
</evidence>
<dbReference type="GO" id="GO:0046872">
    <property type="term" value="F:metal ion binding"/>
    <property type="evidence" value="ECO:0007669"/>
    <property type="project" value="UniProtKB-KW"/>
</dbReference>
<keyword evidence="5" id="KW-0479">Metal-binding</keyword>
<feature type="chain" id="PRO_5043889315" description="exodeoxyribonuclease III" evidence="9">
    <location>
        <begin position="28"/>
        <end position="181"/>
    </location>
</feature>
<keyword evidence="6" id="KW-0378">Hydrolase</keyword>
<comment type="catalytic activity">
    <reaction evidence="1">
        <text>Exonucleolytic cleavage in the 3'- to 5'-direction to yield nucleoside 5'-phosphates.</text>
        <dbReference type="EC" id="3.1.11.2"/>
    </reaction>
</comment>
<evidence type="ECO:0000256" key="6">
    <source>
        <dbReference type="ARBA" id="ARBA00022801"/>
    </source>
</evidence>
<dbReference type="PANTHER" id="PTHR13058">
    <property type="entry name" value="THREE PRIME REPAIR EXONUCLEASE 1, 2"/>
    <property type="match status" value="1"/>
</dbReference>
<dbReference type="GO" id="GO:0008311">
    <property type="term" value="F:double-stranded DNA 3'-5' DNA exonuclease activity"/>
    <property type="evidence" value="ECO:0007669"/>
    <property type="project" value="UniProtKB-EC"/>
</dbReference>
<name>A0AAW0PZ38_9GOBI</name>
<keyword evidence="7" id="KW-0269">Exonuclease</keyword>
<evidence type="ECO:0000256" key="2">
    <source>
        <dbReference type="ARBA" id="ARBA00001946"/>
    </source>
</evidence>
<evidence type="ECO:0000256" key="5">
    <source>
        <dbReference type="ARBA" id="ARBA00022723"/>
    </source>
</evidence>
<dbReference type="EC" id="3.1.11.2" evidence="3"/>
<sequence>MRSAKLHLFPVGCCCCCCFCFFDVVTDLSWLCASQEQMQSEEEEEEEAEESGPPLVFFDLETTGLSRDSEIVQLAAVCSSHSLNLYVLPQGRMDWGASRVTGLSVHKQTLLLHHRPLLCTPPAQALLAFLCFLHMCQTPAQRPLLVAHNARASTCPCCCVRWRSTVCGGRWRTLWAELWTV</sequence>
<evidence type="ECO:0000256" key="7">
    <source>
        <dbReference type="ARBA" id="ARBA00022839"/>
    </source>
</evidence>
<evidence type="ECO:0000256" key="9">
    <source>
        <dbReference type="SAM" id="SignalP"/>
    </source>
</evidence>
<dbReference type="InterPro" id="IPR036397">
    <property type="entry name" value="RNaseH_sf"/>
</dbReference>
<keyword evidence="4" id="KW-0540">Nuclease</keyword>
<dbReference type="InterPro" id="IPR012337">
    <property type="entry name" value="RNaseH-like_sf"/>
</dbReference>
<dbReference type="SUPFAM" id="SSF53098">
    <property type="entry name" value="Ribonuclease H-like"/>
    <property type="match status" value="1"/>
</dbReference>
<evidence type="ECO:0000313" key="10">
    <source>
        <dbReference type="EMBL" id="KAK7940029.1"/>
    </source>
</evidence>
<dbReference type="GO" id="GO:0003676">
    <property type="term" value="F:nucleic acid binding"/>
    <property type="evidence" value="ECO:0007669"/>
    <property type="project" value="InterPro"/>
</dbReference>
<comment type="caution">
    <text evidence="10">The sequence shown here is derived from an EMBL/GenBank/DDBJ whole genome shotgun (WGS) entry which is preliminary data.</text>
</comment>
<dbReference type="GO" id="GO:0006308">
    <property type="term" value="P:DNA catabolic process"/>
    <property type="evidence" value="ECO:0007669"/>
    <property type="project" value="TreeGrafter"/>
</dbReference>
<dbReference type="AlphaFoldDB" id="A0AAW0PZ38"/>
<organism evidence="10 11">
    <name type="scientific">Mugilogobius chulae</name>
    <name type="common">yellowstripe goby</name>
    <dbReference type="NCBI Taxonomy" id="88201"/>
    <lineage>
        <taxon>Eukaryota</taxon>
        <taxon>Metazoa</taxon>
        <taxon>Chordata</taxon>
        <taxon>Craniata</taxon>
        <taxon>Vertebrata</taxon>
        <taxon>Euteleostomi</taxon>
        <taxon>Actinopterygii</taxon>
        <taxon>Neopterygii</taxon>
        <taxon>Teleostei</taxon>
        <taxon>Neoteleostei</taxon>
        <taxon>Acanthomorphata</taxon>
        <taxon>Gobiaria</taxon>
        <taxon>Gobiiformes</taxon>
        <taxon>Gobioidei</taxon>
        <taxon>Gobiidae</taxon>
        <taxon>Gobionellinae</taxon>
        <taxon>Mugilogobius</taxon>
    </lineage>
</organism>
<comment type="cofactor">
    <cofactor evidence="2">
        <name>Mg(2+)</name>
        <dbReference type="ChEBI" id="CHEBI:18420"/>
    </cofactor>
</comment>
<feature type="signal peptide" evidence="9">
    <location>
        <begin position="1"/>
        <end position="27"/>
    </location>
</feature>
<proteinExistence type="predicted"/>
<evidence type="ECO:0000256" key="4">
    <source>
        <dbReference type="ARBA" id="ARBA00022722"/>
    </source>
</evidence>
<dbReference type="Gene3D" id="3.30.420.10">
    <property type="entry name" value="Ribonuclease H-like superfamily/Ribonuclease H"/>
    <property type="match status" value="1"/>
</dbReference>
<keyword evidence="8" id="KW-0460">Magnesium</keyword>
<keyword evidence="9" id="KW-0732">Signal</keyword>
<dbReference type="InterPro" id="IPR040393">
    <property type="entry name" value="TREX1/2"/>
</dbReference>
<dbReference type="GO" id="GO:0005737">
    <property type="term" value="C:cytoplasm"/>
    <property type="evidence" value="ECO:0007669"/>
    <property type="project" value="TreeGrafter"/>
</dbReference>
<evidence type="ECO:0000313" key="11">
    <source>
        <dbReference type="Proteomes" id="UP001460270"/>
    </source>
</evidence>
<keyword evidence="11" id="KW-1185">Reference proteome</keyword>
<dbReference type="PANTHER" id="PTHR13058:SF22">
    <property type="entry name" value="EXODEOXYRIBONUCLEASE III"/>
    <property type="match status" value="1"/>
</dbReference>
<dbReference type="EMBL" id="JBBPFD010000002">
    <property type="protein sequence ID" value="KAK7940029.1"/>
    <property type="molecule type" value="Genomic_DNA"/>
</dbReference>
<evidence type="ECO:0000256" key="8">
    <source>
        <dbReference type="ARBA" id="ARBA00022842"/>
    </source>
</evidence>
<reference evidence="11" key="1">
    <citation type="submission" date="2024-04" db="EMBL/GenBank/DDBJ databases">
        <title>Salinicola lusitanus LLJ914,a marine bacterium isolated from the Okinawa Trough.</title>
        <authorList>
            <person name="Li J."/>
        </authorList>
    </citation>
    <scope>NUCLEOTIDE SEQUENCE [LARGE SCALE GENOMIC DNA]</scope>
</reference>
<gene>
    <name evidence="10" type="ORF">WMY93_003355</name>
</gene>
<accession>A0AAW0PZ38</accession>